<dbReference type="Pfam" id="PF07690">
    <property type="entry name" value="MFS_1"/>
    <property type="match status" value="1"/>
</dbReference>
<evidence type="ECO:0000313" key="8">
    <source>
        <dbReference type="Proteomes" id="UP000070544"/>
    </source>
</evidence>
<evidence type="ECO:0000256" key="5">
    <source>
        <dbReference type="ARBA" id="ARBA00023136"/>
    </source>
</evidence>
<feature type="transmembrane region" description="Helical" evidence="6">
    <location>
        <begin position="373"/>
        <end position="395"/>
    </location>
</feature>
<keyword evidence="4 6" id="KW-1133">Transmembrane helix</keyword>
<dbReference type="GO" id="GO:0022857">
    <property type="term" value="F:transmembrane transporter activity"/>
    <property type="evidence" value="ECO:0007669"/>
    <property type="project" value="InterPro"/>
</dbReference>
<feature type="transmembrane region" description="Helical" evidence="6">
    <location>
        <begin position="59"/>
        <end position="78"/>
    </location>
</feature>
<feature type="transmembrane region" description="Helical" evidence="6">
    <location>
        <begin position="113"/>
        <end position="132"/>
    </location>
</feature>
<comment type="subcellular location">
    <subcellularLocation>
        <location evidence="1">Membrane</location>
        <topology evidence="1">Multi-pass membrane protein</topology>
    </subcellularLocation>
</comment>
<dbReference type="Gene3D" id="1.20.1250.20">
    <property type="entry name" value="MFS general substrate transporter like domains"/>
    <property type="match status" value="1"/>
</dbReference>
<dbReference type="PANTHER" id="PTHR23506:SF23">
    <property type="entry name" value="GH10249P"/>
    <property type="match status" value="1"/>
</dbReference>
<feature type="transmembrane region" description="Helical" evidence="6">
    <location>
        <begin position="461"/>
        <end position="482"/>
    </location>
</feature>
<name>A0A139ANR0_GONPJ</name>
<evidence type="ECO:0000256" key="1">
    <source>
        <dbReference type="ARBA" id="ARBA00004141"/>
    </source>
</evidence>
<evidence type="ECO:0000256" key="4">
    <source>
        <dbReference type="ARBA" id="ARBA00022989"/>
    </source>
</evidence>
<keyword evidence="2" id="KW-0813">Transport</keyword>
<protein>
    <submittedName>
        <fullName evidence="7">MFS general substrate transporter</fullName>
    </submittedName>
</protein>
<feature type="transmembrane region" description="Helical" evidence="6">
    <location>
        <begin position="428"/>
        <end position="449"/>
    </location>
</feature>
<keyword evidence="3 6" id="KW-0812">Transmembrane</keyword>
<keyword evidence="5 6" id="KW-0472">Membrane</keyword>
<feature type="transmembrane region" description="Helical" evidence="6">
    <location>
        <begin position="520"/>
        <end position="538"/>
    </location>
</feature>
<dbReference type="STRING" id="1344416.A0A139ANR0"/>
<evidence type="ECO:0000256" key="6">
    <source>
        <dbReference type="SAM" id="Phobius"/>
    </source>
</evidence>
<reference evidence="7 8" key="1">
    <citation type="journal article" date="2015" name="Genome Biol. Evol.">
        <title>Phylogenomic analyses indicate that early fungi evolved digesting cell walls of algal ancestors of land plants.</title>
        <authorList>
            <person name="Chang Y."/>
            <person name="Wang S."/>
            <person name="Sekimoto S."/>
            <person name="Aerts A.L."/>
            <person name="Choi C."/>
            <person name="Clum A."/>
            <person name="LaButti K.M."/>
            <person name="Lindquist E.A."/>
            <person name="Yee Ngan C."/>
            <person name="Ohm R.A."/>
            <person name="Salamov A.A."/>
            <person name="Grigoriev I.V."/>
            <person name="Spatafora J.W."/>
            <person name="Berbee M.L."/>
        </authorList>
    </citation>
    <scope>NUCLEOTIDE SEQUENCE [LARGE SCALE GENOMIC DNA]</scope>
    <source>
        <strain evidence="7 8">JEL478</strain>
    </source>
</reference>
<evidence type="ECO:0000256" key="3">
    <source>
        <dbReference type="ARBA" id="ARBA00022692"/>
    </source>
</evidence>
<evidence type="ECO:0000313" key="7">
    <source>
        <dbReference type="EMBL" id="KXS18380.1"/>
    </source>
</evidence>
<dbReference type="OrthoDB" id="5086884at2759"/>
<feature type="transmembrane region" description="Helical" evidence="6">
    <location>
        <begin position="331"/>
        <end position="353"/>
    </location>
</feature>
<organism evidence="7 8">
    <name type="scientific">Gonapodya prolifera (strain JEL478)</name>
    <name type="common">Monoblepharis prolifera</name>
    <dbReference type="NCBI Taxonomy" id="1344416"/>
    <lineage>
        <taxon>Eukaryota</taxon>
        <taxon>Fungi</taxon>
        <taxon>Fungi incertae sedis</taxon>
        <taxon>Chytridiomycota</taxon>
        <taxon>Chytridiomycota incertae sedis</taxon>
        <taxon>Monoblepharidomycetes</taxon>
        <taxon>Monoblepharidales</taxon>
        <taxon>Gonapodyaceae</taxon>
        <taxon>Gonapodya</taxon>
    </lineage>
</organism>
<evidence type="ECO:0000256" key="2">
    <source>
        <dbReference type="ARBA" id="ARBA00022448"/>
    </source>
</evidence>
<feature type="transmembrane region" description="Helical" evidence="6">
    <location>
        <begin position="234"/>
        <end position="254"/>
    </location>
</feature>
<proteinExistence type="predicted"/>
<sequence length="580" mass="62913">MTRGKDASPLKALLGHHLYLEILCCGLVFLSGFIYSATIPILAPLVLGKLHRSQEELGLLFAFYAFGSLIFTPIVGYGTDRFFPYNVYTRKRLEGLSRSHYQRTAIDFNPRRGILLFSLVLCLAASVIYSLAGSYEWLCFVRLLQALMDSFTWIVTLAVWSRFCSERQKQAAWVDGQWEAYGKKITLEGKTVRASRPEVVIPESSFGSTIIVSSHWIGELCSLPIAGYLFDKGLWVFGPAVLITVVLMLGWLVLDLSPSTAVDEMEMLWAELGDSEVETGYGATNHSGAAIIAPSAETDSADSVDVVEEEQETKPLLGASNSPSPQSAPSVLSFQVGLVLVPLFLTIFLAAGLEPTLPVYLQSYFNASPTEVGGVYFLAWTLCYICGMMFSGKVLELPIEWEKKRKDVITVSESEAQKATTKSLSDTWGLWVLVVGIVVNAIVSPLLVVPAAISTGVTAKVLEVVILGIYGFTLGFTLAPTLPEMNRVANKQLGLDSAPTASGGHSPVASDNSTGVDVGATLYGIWCFVYSGAMLISQPLSSAVYAKFGFLSQLGLYSVLMFSLGVLSMVALLRDQARSK</sequence>
<feature type="transmembrane region" description="Helical" evidence="6">
    <location>
        <begin position="20"/>
        <end position="47"/>
    </location>
</feature>
<dbReference type="GO" id="GO:0016020">
    <property type="term" value="C:membrane"/>
    <property type="evidence" value="ECO:0007669"/>
    <property type="project" value="UniProtKB-SubCell"/>
</dbReference>
<accession>A0A139ANR0</accession>
<dbReference type="AlphaFoldDB" id="A0A139ANR0"/>
<gene>
    <name evidence="7" type="ORF">M427DRAFT_209144</name>
</gene>
<dbReference type="Proteomes" id="UP000070544">
    <property type="component" value="Unassembled WGS sequence"/>
</dbReference>
<keyword evidence="8" id="KW-1185">Reference proteome</keyword>
<dbReference type="EMBL" id="KQ965742">
    <property type="protein sequence ID" value="KXS18380.1"/>
    <property type="molecule type" value="Genomic_DNA"/>
</dbReference>
<feature type="transmembrane region" description="Helical" evidence="6">
    <location>
        <begin position="550"/>
        <end position="573"/>
    </location>
</feature>
<dbReference type="PANTHER" id="PTHR23506">
    <property type="entry name" value="GH10249P"/>
    <property type="match status" value="1"/>
</dbReference>
<dbReference type="SUPFAM" id="SSF103473">
    <property type="entry name" value="MFS general substrate transporter"/>
    <property type="match status" value="2"/>
</dbReference>
<dbReference type="InterPro" id="IPR011701">
    <property type="entry name" value="MFS"/>
</dbReference>
<dbReference type="InterPro" id="IPR036259">
    <property type="entry name" value="MFS_trans_sf"/>
</dbReference>
<dbReference type="InterPro" id="IPR050930">
    <property type="entry name" value="MFS_Vesicular_Transporter"/>
</dbReference>